<evidence type="ECO:0000256" key="2">
    <source>
        <dbReference type="ARBA" id="ARBA00010983"/>
    </source>
</evidence>
<dbReference type="PANTHER" id="PTHR11073:SF14">
    <property type="entry name" value="CALRETICULIN"/>
    <property type="match status" value="1"/>
</dbReference>
<keyword evidence="4" id="KW-0143">Chaperone</keyword>
<dbReference type="GO" id="GO:0006457">
    <property type="term" value="P:protein folding"/>
    <property type="evidence" value="ECO:0007669"/>
    <property type="project" value="InterPro"/>
</dbReference>
<evidence type="ECO:0000256" key="1">
    <source>
        <dbReference type="ARBA" id="ARBA00004240"/>
    </source>
</evidence>
<keyword evidence="6" id="KW-1185">Reference proteome</keyword>
<comment type="subcellular location">
    <subcellularLocation>
        <location evidence="1">Endoplasmic reticulum</location>
    </subcellularLocation>
</comment>
<proteinExistence type="inferred from homology"/>
<evidence type="ECO:0000256" key="3">
    <source>
        <dbReference type="ARBA" id="ARBA00022824"/>
    </source>
</evidence>
<dbReference type="Proteomes" id="UP000314987">
    <property type="component" value="Unassembled WGS sequence"/>
</dbReference>
<evidence type="ECO:0000313" key="6">
    <source>
        <dbReference type="Proteomes" id="UP000314987"/>
    </source>
</evidence>
<sequence length="151" mass="17548">MLKLVPRAPFAQCILPVWAKQWEVHLHVFFHFLTDGWKKRWVQSKHWSSYGKFQLTAGRFYGDKEKDKGLQTSEDAKFYALSARFKPFSNEGQSLVVQFSVKHEQGVDCGGGYVKLFPEDLDQENMHSNSTYYIMFGEPVVFSRTGTGWLR</sequence>
<dbReference type="Pfam" id="PF00262">
    <property type="entry name" value="Calreticulin"/>
    <property type="match status" value="1"/>
</dbReference>
<dbReference type="InterPro" id="IPR018124">
    <property type="entry name" value="Calret/calnex_CS"/>
</dbReference>
<dbReference type="InterPro" id="IPR001580">
    <property type="entry name" value="Calret/calnex"/>
</dbReference>
<reference evidence="5" key="3">
    <citation type="submission" date="2025-09" db="UniProtKB">
        <authorList>
            <consortium name="Ensembl"/>
        </authorList>
    </citation>
    <scope>IDENTIFICATION</scope>
</reference>
<dbReference type="STRING" id="29139.ENSVURP00010023843"/>
<dbReference type="InterPro" id="IPR013320">
    <property type="entry name" value="ConA-like_dom_sf"/>
</dbReference>
<dbReference type="PRINTS" id="PR00626">
    <property type="entry name" value="CALRETICULIN"/>
</dbReference>
<dbReference type="PANTHER" id="PTHR11073">
    <property type="entry name" value="CALRETICULIN AND CALNEXIN"/>
    <property type="match status" value="1"/>
</dbReference>
<accession>A0A4X2LIR0</accession>
<dbReference type="Ensembl" id="ENSVURT00010027135.1">
    <property type="protein sequence ID" value="ENSVURP00010023843.1"/>
    <property type="gene ID" value="ENSVURG00010018275.1"/>
</dbReference>
<organism evidence="5 6">
    <name type="scientific">Vombatus ursinus</name>
    <name type="common">Common wombat</name>
    <dbReference type="NCBI Taxonomy" id="29139"/>
    <lineage>
        <taxon>Eukaryota</taxon>
        <taxon>Metazoa</taxon>
        <taxon>Chordata</taxon>
        <taxon>Craniata</taxon>
        <taxon>Vertebrata</taxon>
        <taxon>Euteleostomi</taxon>
        <taxon>Mammalia</taxon>
        <taxon>Metatheria</taxon>
        <taxon>Diprotodontia</taxon>
        <taxon>Vombatidae</taxon>
        <taxon>Vombatus</taxon>
    </lineage>
</organism>
<keyword evidence="3 4" id="KW-0256">Endoplasmic reticulum</keyword>
<dbReference type="GO" id="GO:0051082">
    <property type="term" value="F:unfolded protein binding"/>
    <property type="evidence" value="ECO:0007669"/>
    <property type="project" value="InterPro"/>
</dbReference>
<evidence type="ECO:0008006" key="7">
    <source>
        <dbReference type="Google" id="ProtNLM"/>
    </source>
</evidence>
<reference evidence="5" key="2">
    <citation type="submission" date="2025-08" db="UniProtKB">
        <authorList>
            <consortium name="Ensembl"/>
        </authorList>
    </citation>
    <scope>IDENTIFICATION</scope>
</reference>
<dbReference type="Gene3D" id="2.60.120.200">
    <property type="match status" value="1"/>
</dbReference>
<evidence type="ECO:0000256" key="4">
    <source>
        <dbReference type="RuleBase" id="RU362126"/>
    </source>
</evidence>
<reference evidence="6" key="1">
    <citation type="submission" date="2018-12" db="EMBL/GenBank/DDBJ databases">
        <authorList>
            <person name="Yazar S."/>
        </authorList>
    </citation>
    <scope>NUCLEOTIDE SEQUENCE [LARGE SCALE GENOMIC DNA]</scope>
</reference>
<name>A0A4X2LIR0_VOMUR</name>
<comment type="similarity">
    <text evidence="2 4">Belongs to the calreticulin family.</text>
</comment>
<dbReference type="GO" id="GO:0005789">
    <property type="term" value="C:endoplasmic reticulum membrane"/>
    <property type="evidence" value="ECO:0007669"/>
    <property type="project" value="TreeGrafter"/>
</dbReference>
<dbReference type="GeneTree" id="ENSGT00950000182915"/>
<dbReference type="OMA" id="MNGESTY"/>
<dbReference type="GO" id="GO:0005509">
    <property type="term" value="F:calcium ion binding"/>
    <property type="evidence" value="ECO:0007669"/>
    <property type="project" value="InterPro"/>
</dbReference>
<protein>
    <recommendedName>
        <fullName evidence="7">Calreticulin</fullName>
    </recommendedName>
</protein>
<evidence type="ECO:0000313" key="5">
    <source>
        <dbReference type="Ensembl" id="ENSVURP00010023843.1"/>
    </source>
</evidence>
<dbReference type="SUPFAM" id="SSF49899">
    <property type="entry name" value="Concanavalin A-like lectins/glucanases"/>
    <property type="match status" value="1"/>
</dbReference>
<dbReference type="PROSITE" id="PS00803">
    <property type="entry name" value="CALRETICULIN_1"/>
    <property type="match status" value="1"/>
</dbReference>
<dbReference type="AlphaFoldDB" id="A0A4X2LIR0"/>
<dbReference type="GO" id="GO:0036503">
    <property type="term" value="P:ERAD pathway"/>
    <property type="evidence" value="ECO:0007669"/>
    <property type="project" value="TreeGrafter"/>
</dbReference>